<evidence type="ECO:0000313" key="5">
    <source>
        <dbReference type="Proteomes" id="UP000241203"/>
    </source>
</evidence>
<evidence type="ECO:0000256" key="2">
    <source>
        <dbReference type="SAM" id="SignalP"/>
    </source>
</evidence>
<dbReference type="InterPro" id="IPR052944">
    <property type="entry name" value="Sporulation_related"/>
</dbReference>
<name>A0A2P8GZ51_9MICO</name>
<feature type="compositionally biased region" description="Low complexity" evidence="1">
    <location>
        <begin position="145"/>
        <end position="163"/>
    </location>
</feature>
<dbReference type="InterPro" id="IPR029046">
    <property type="entry name" value="LolA/LolB/LppX"/>
</dbReference>
<keyword evidence="2" id="KW-0732">Signal</keyword>
<evidence type="ECO:0000313" key="6">
    <source>
        <dbReference type="Proteomes" id="UP000268291"/>
    </source>
</evidence>
<dbReference type="EMBL" id="RZGY01000001">
    <property type="protein sequence ID" value="RUQ86340.1"/>
    <property type="molecule type" value="Genomic_DNA"/>
</dbReference>
<evidence type="ECO:0000256" key="1">
    <source>
        <dbReference type="SAM" id="MobiDB-lite"/>
    </source>
</evidence>
<organism evidence="3 5">
    <name type="scientific">Labedella gwakjiensis</name>
    <dbReference type="NCBI Taxonomy" id="390269"/>
    <lineage>
        <taxon>Bacteria</taxon>
        <taxon>Bacillati</taxon>
        <taxon>Actinomycetota</taxon>
        <taxon>Actinomycetes</taxon>
        <taxon>Micrococcales</taxon>
        <taxon>Microbacteriaceae</taxon>
        <taxon>Labedella</taxon>
    </lineage>
</organism>
<evidence type="ECO:0000313" key="3">
    <source>
        <dbReference type="EMBL" id="PSL39235.1"/>
    </source>
</evidence>
<dbReference type="EMBL" id="PYAU01000001">
    <property type="protein sequence ID" value="PSL39235.1"/>
    <property type="molecule type" value="Genomic_DNA"/>
</dbReference>
<dbReference type="RefSeq" id="WP_106564130.1">
    <property type="nucleotide sequence ID" value="NZ_PYAU01000001.1"/>
</dbReference>
<gene>
    <name evidence="3" type="ORF">CLV49_2869</name>
    <name evidence="4" type="ORF">ELQ93_04900</name>
</gene>
<sequence length="359" mass="36293">MNTSVKRWVPFASVPLIAVAAAIAIPMTTNAAQDLPEKTPQQLLEFVADSDVTAFSGEFTQTSDLGLPDLSSLGSGSTTGVDGDSIMSALVELATASHDARVYVDADAGARLQVLDRLDERDVIATADDGLWIYDSGAKSATHVTSTGGSDDPDSTTPSEIPTPSSVAEKLLDSLDDTTTVAVGSNGTVAGRSAYELVLTPRADDSLVGDVTISIDGETGMPLGIDVTADGASTPAFSVAYTSLDLSTPDASLFSFTPPAGTDVTEKAIPADGHSDGTLPDGSGAEGEPDVTTTGSGWSTIVELAAGDATSALDGLDTITTPVDGGRVISSSLVNVLFTDDGRVFAGAVSVEALETAAG</sequence>
<dbReference type="AlphaFoldDB" id="A0A2P8GZ51"/>
<accession>A0A2P8GZ51</accession>
<dbReference type="OrthoDB" id="4822274at2"/>
<reference evidence="3 5" key="1">
    <citation type="submission" date="2018-03" db="EMBL/GenBank/DDBJ databases">
        <title>Genomic Encyclopedia of Archaeal and Bacterial Type Strains, Phase II (KMG-II): from individual species to whole genera.</title>
        <authorList>
            <person name="Goeker M."/>
        </authorList>
    </citation>
    <scope>NUCLEOTIDE SEQUENCE [LARGE SCALE GENOMIC DNA]</scope>
    <source>
        <strain evidence="3 5">DSM 21548</strain>
    </source>
</reference>
<dbReference type="Proteomes" id="UP000241203">
    <property type="component" value="Unassembled WGS sequence"/>
</dbReference>
<feature type="chain" id="PRO_5015136070" evidence="2">
    <location>
        <begin position="32"/>
        <end position="359"/>
    </location>
</feature>
<protein>
    <submittedName>
        <fullName evidence="4">DUF2092 domain-containing protein</fullName>
    </submittedName>
</protein>
<keyword evidence="6" id="KW-1185">Reference proteome</keyword>
<dbReference type="Gene3D" id="2.50.20.10">
    <property type="entry name" value="Lipoprotein localisation LolA/LolB/LppX"/>
    <property type="match status" value="1"/>
</dbReference>
<dbReference type="SUPFAM" id="SSF89392">
    <property type="entry name" value="Prokaryotic lipoproteins and lipoprotein localization factors"/>
    <property type="match status" value="1"/>
</dbReference>
<evidence type="ECO:0000313" key="4">
    <source>
        <dbReference type="EMBL" id="RUQ86340.1"/>
    </source>
</evidence>
<dbReference type="Proteomes" id="UP000268291">
    <property type="component" value="Unassembled WGS sequence"/>
</dbReference>
<proteinExistence type="predicted"/>
<feature type="region of interest" description="Disordered" evidence="1">
    <location>
        <begin position="268"/>
        <end position="296"/>
    </location>
</feature>
<dbReference type="PANTHER" id="PTHR37507">
    <property type="entry name" value="SPORULATION PROTEIN YDCC"/>
    <property type="match status" value="1"/>
</dbReference>
<dbReference type="PANTHER" id="PTHR37507:SF2">
    <property type="entry name" value="SPORULATION PROTEIN YDCC"/>
    <property type="match status" value="1"/>
</dbReference>
<reference evidence="4 6" key="2">
    <citation type="submission" date="2018-12" db="EMBL/GenBank/DDBJ databases">
        <authorList>
            <person name="hu s."/>
            <person name="Xu Y."/>
            <person name="Xu B."/>
            <person name="Li F."/>
        </authorList>
    </citation>
    <scope>NUCLEOTIDE SEQUENCE [LARGE SCALE GENOMIC DNA]</scope>
    <source>
        <strain evidence="4 6">KSW2-17</strain>
    </source>
</reference>
<feature type="signal peptide" evidence="2">
    <location>
        <begin position="1"/>
        <end position="31"/>
    </location>
</feature>
<feature type="region of interest" description="Disordered" evidence="1">
    <location>
        <begin position="142"/>
        <end position="163"/>
    </location>
</feature>
<comment type="caution">
    <text evidence="3">The sequence shown here is derived from an EMBL/GenBank/DDBJ whole genome shotgun (WGS) entry which is preliminary data.</text>
</comment>